<dbReference type="EMBL" id="JACQAY010000179">
    <property type="protein sequence ID" value="MBI3539752.1"/>
    <property type="molecule type" value="Genomic_DNA"/>
</dbReference>
<proteinExistence type="predicted"/>
<evidence type="ECO:0000313" key="1">
    <source>
        <dbReference type="EMBL" id="MBI3539752.1"/>
    </source>
</evidence>
<gene>
    <name evidence="1" type="ORF">HY076_05720</name>
</gene>
<dbReference type="Proteomes" id="UP000807850">
    <property type="component" value="Unassembled WGS sequence"/>
</dbReference>
<dbReference type="AlphaFoldDB" id="A0A9D6QIS8"/>
<sequence>MHDRDDELTAAEERAYAELAREAMPSRMLEERVVSELRARGVLGWRTAQRHGWRRLQTATAAAASFALFASGLAVGQWLGARHTADAMLKLQRQDSATAAAAVQRTGSAYLSALGALAQASSSADPKEVARARQAAQSVLHQAADEMVRLAPDDPVSAQILKGLDRAQVQATTASTRPDKQHFVWF</sequence>
<protein>
    <submittedName>
        <fullName evidence="1">Uncharacterized protein</fullName>
    </submittedName>
</protein>
<organism evidence="1 2">
    <name type="scientific">Eiseniibacteriota bacterium</name>
    <dbReference type="NCBI Taxonomy" id="2212470"/>
    <lineage>
        <taxon>Bacteria</taxon>
        <taxon>Candidatus Eiseniibacteriota</taxon>
    </lineage>
</organism>
<comment type="caution">
    <text evidence="1">The sequence shown here is derived from an EMBL/GenBank/DDBJ whole genome shotgun (WGS) entry which is preliminary data.</text>
</comment>
<name>A0A9D6QIS8_UNCEI</name>
<accession>A0A9D6QIS8</accession>
<evidence type="ECO:0000313" key="2">
    <source>
        <dbReference type="Proteomes" id="UP000807850"/>
    </source>
</evidence>
<reference evidence="1" key="1">
    <citation type="submission" date="2020-07" db="EMBL/GenBank/DDBJ databases">
        <title>Huge and variable diversity of episymbiotic CPR bacteria and DPANN archaea in groundwater ecosystems.</title>
        <authorList>
            <person name="He C.Y."/>
            <person name="Keren R."/>
            <person name="Whittaker M."/>
            <person name="Farag I.F."/>
            <person name="Doudna J."/>
            <person name="Cate J.H.D."/>
            <person name="Banfield J.F."/>
        </authorList>
    </citation>
    <scope>NUCLEOTIDE SEQUENCE</scope>
    <source>
        <strain evidence="1">NC_groundwater_928_Pr1_S-0.2um_72_17</strain>
    </source>
</reference>